<dbReference type="SUPFAM" id="SSF140478">
    <property type="entry name" value="LemA-like"/>
    <property type="match status" value="1"/>
</dbReference>
<dbReference type="Pfam" id="PF04011">
    <property type="entry name" value="LemA"/>
    <property type="match status" value="1"/>
</dbReference>
<comment type="subcellular location">
    <subcellularLocation>
        <location evidence="1">Membrane</location>
        <topology evidence="1">Single-pass membrane protein</topology>
    </subcellularLocation>
</comment>
<keyword evidence="3" id="KW-0812">Transmembrane</keyword>
<keyword evidence="8" id="KW-1185">Reference proteome</keyword>
<comment type="caution">
    <text evidence="7">The sequence shown here is derived from an EMBL/GenBank/DDBJ whole genome shotgun (WGS) entry which is preliminary data.</text>
</comment>
<evidence type="ECO:0000256" key="6">
    <source>
        <dbReference type="SAM" id="MobiDB-lite"/>
    </source>
</evidence>
<dbReference type="PANTHER" id="PTHR34478:SF1">
    <property type="entry name" value="PROTEIN LEMA"/>
    <property type="match status" value="1"/>
</dbReference>
<keyword evidence="5" id="KW-0472">Membrane</keyword>
<evidence type="ECO:0000256" key="4">
    <source>
        <dbReference type="ARBA" id="ARBA00022989"/>
    </source>
</evidence>
<evidence type="ECO:0000256" key="3">
    <source>
        <dbReference type="ARBA" id="ARBA00022692"/>
    </source>
</evidence>
<evidence type="ECO:0000256" key="2">
    <source>
        <dbReference type="ARBA" id="ARBA00008854"/>
    </source>
</evidence>
<proteinExistence type="inferred from homology"/>
<keyword evidence="4" id="KW-1133">Transmembrane helix</keyword>
<dbReference type="RefSeq" id="WP_098459307.1">
    <property type="nucleotide sequence ID" value="NZ_PDJC01000001.1"/>
</dbReference>
<protein>
    <submittedName>
        <fullName evidence="7">LemA protein</fullName>
    </submittedName>
</protein>
<gene>
    <name evidence="7" type="ORF">ATK74_0217</name>
</gene>
<dbReference type="OrthoDB" id="9804152at2"/>
<dbReference type="AlphaFoldDB" id="A0A2A9CMK7"/>
<accession>A0A2A9CMK7</accession>
<evidence type="ECO:0000313" key="8">
    <source>
        <dbReference type="Proteomes" id="UP000226079"/>
    </source>
</evidence>
<dbReference type="EMBL" id="PDJC01000001">
    <property type="protein sequence ID" value="PFG15697.1"/>
    <property type="molecule type" value="Genomic_DNA"/>
</dbReference>
<feature type="region of interest" description="Disordered" evidence="6">
    <location>
        <begin position="212"/>
        <end position="261"/>
    </location>
</feature>
<name>A0A2A9CMK7_9ACTN</name>
<sequence>MWFFVILLVVVVGLALWAVSLYNGFIRSRNLIQESWRQIDVELNRRYDLIPNLVETVRAYAAHERNTLENITKLRNQAASLAQTSQGGASAERAEVEEQLSGAVRQLMVSVEAYPDLKSNINFLELQKELTATEDRIAAGRRFYNANVRNYNTQVESFPSVLIANTFHFEKATYFEVNDQAVRQAPKVTFGEISDRPEATSEPTTAQLTAASDAALPNPQAYDQSQFGQPGQFGTPAQPAEQPIFTQPPSQPPTLNPPPAQ</sequence>
<dbReference type="Gene3D" id="1.20.1440.20">
    <property type="entry name" value="LemA-like domain"/>
    <property type="match status" value="1"/>
</dbReference>
<evidence type="ECO:0000256" key="5">
    <source>
        <dbReference type="ARBA" id="ARBA00023136"/>
    </source>
</evidence>
<dbReference type="PANTHER" id="PTHR34478">
    <property type="entry name" value="PROTEIN LEMA"/>
    <property type="match status" value="1"/>
</dbReference>
<organism evidence="7 8">
    <name type="scientific">Propionicimonas paludicola</name>
    <dbReference type="NCBI Taxonomy" id="185243"/>
    <lineage>
        <taxon>Bacteria</taxon>
        <taxon>Bacillati</taxon>
        <taxon>Actinomycetota</taxon>
        <taxon>Actinomycetes</taxon>
        <taxon>Propionibacteriales</taxon>
        <taxon>Nocardioidaceae</taxon>
        <taxon>Propionicimonas</taxon>
    </lineage>
</organism>
<feature type="compositionally biased region" description="Pro residues" evidence="6">
    <location>
        <begin position="249"/>
        <end position="261"/>
    </location>
</feature>
<dbReference type="GO" id="GO:0016020">
    <property type="term" value="C:membrane"/>
    <property type="evidence" value="ECO:0007669"/>
    <property type="project" value="UniProtKB-SubCell"/>
</dbReference>
<dbReference type="InterPro" id="IPR023353">
    <property type="entry name" value="LemA-like_dom_sf"/>
</dbReference>
<dbReference type="InterPro" id="IPR007156">
    <property type="entry name" value="MamQ_LemA"/>
</dbReference>
<comment type="similarity">
    <text evidence="2">Belongs to the LemA family.</text>
</comment>
<dbReference type="Proteomes" id="UP000226079">
    <property type="component" value="Unassembled WGS sequence"/>
</dbReference>
<evidence type="ECO:0000256" key="1">
    <source>
        <dbReference type="ARBA" id="ARBA00004167"/>
    </source>
</evidence>
<reference evidence="7 8" key="1">
    <citation type="submission" date="2017-10" db="EMBL/GenBank/DDBJ databases">
        <title>Sequencing the genomes of 1000 actinobacteria strains.</title>
        <authorList>
            <person name="Klenk H.-P."/>
        </authorList>
    </citation>
    <scope>NUCLEOTIDE SEQUENCE [LARGE SCALE GENOMIC DNA]</scope>
    <source>
        <strain evidence="7 8">DSM 15597</strain>
    </source>
</reference>
<evidence type="ECO:0000313" key="7">
    <source>
        <dbReference type="EMBL" id="PFG15697.1"/>
    </source>
</evidence>